<evidence type="ECO:0000256" key="14">
    <source>
        <dbReference type="SAM" id="Phobius"/>
    </source>
</evidence>
<name>A0AAD5RFR5_9PEZI</name>
<dbReference type="SUPFAM" id="SSF48264">
    <property type="entry name" value="Cytochrome P450"/>
    <property type="match status" value="1"/>
</dbReference>
<dbReference type="GO" id="GO:0005506">
    <property type="term" value="F:iron ion binding"/>
    <property type="evidence" value="ECO:0007669"/>
    <property type="project" value="InterPro"/>
</dbReference>
<dbReference type="EMBL" id="JAKWBI020001173">
    <property type="protein sequence ID" value="KAJ2891213.1"/>
    <property type="molecule type" value="Genomic_DNA"/>
</dbReference>
<keyword evidence="5 14" id="KW-0812">Transmembrane</keyword>
<evidence type="ECO:0000313" key="15">
    <source>
        <dbReference type="EMBL" id="KAJ2891213.1"/>
    </source>
</evidence>
<evidence type="ECO:0000256" key="8">
    <source>
        <dbReference type="ARBA" id="ARBA00023002"/>
    </source>
</evidence>
<dbReference type="Pfam" id="PF00067">
    <property type="entry name" value="p450"/>
    <property type="match status" value="1"/>
</dbReference>
<sequence length="547" mass="61103">MTRLPSMEGSSSLQDGVKSGPSPVMIWVALAVGVPCVYITFISIYRIFLHPLSAYPGPILAKLTDGYQLYHAWKGDRHLDFWRLHQKYGPVVRFGPNSLSFNSASALKQIYGFRANVRKAEFYDAFVHPAPNTHNARDKTLHARKRRVLSHGFSDSAMKEMERYILANVRTFCEEVGKTTANPEMKAWSEPRNMSDWCNYLAMDILGDLCFGKAFHMLETPDNRYALDLVAAATKRHLICGTMPLIDKLRLDTLLFPGIAAGRARYMAYSKEQLAERTKLGDDTDRRDFFYHLLKARDPETGQGFTTPELWGESNLLIIAGSDTTSTAMAATLFYLARNPATLHKATEEVRCSFDSVEDIHQGPILNHCAYLRACIDEAMRLSPSVGGLLPREVLPGGTAIEGHFVPEGTVVGVPHYTIHHNTDIYAAPYSYVPERWIDGSSFALGTAAAKTVSKDDVKLAQSGFCPFSVGPRGCIGRGLAYHEMMTTIARTLWLYDIRRAPGFDPAEGGQEGAEWGRHRTTEFQLIDTFTSMKDGPRVQFRRREGA</sequence>
<evidence type="ECO:0000256" key="12">
    <source>
        <dbReference type="PIRSR" id="PIRSR602401-1"/>
    </source>
</evidence>
<comment type="caution">
    <text evidence="15">The sequence shown here is derived from an EMBL/GenBank/DDBJ whole genome shotgun (WGS) entry which is preliminary data.</text>
</comment>
<proteinExistence type="inferred from homology"/>
<dbReference type="InterPro" id="IPR002401">
    <property type="entry name" value="Cyt_P450_E_grp-I"/>
</dbReference>
<keyword evidence="4 12" id="KW-0349">Heme</keyword>
<dbReference type="InterPro" id="IPR036396">
    <property type="entry name" value="Cyt_P450_sf"/>
</dbReference>
<dbReference type="FunFam" id="1.10.630.10:FF:000063">
    <property type="entry name" value="Cytochrome P450 monooxygenase"/>
    <property type="match status" value="1"/>
</dbReference>
<keyword evidence="7 14" id="KW-1133">Transmembrane helix</keyword>
<dbReference type="InterPro" id="IPR050121">
    <property type="entry name" value="Cytochrome_P450_monoxygenase"/>
</dbReference>
<evidence type="ECO:0000256" key="1">
    <source>
        <dbReference type="ARBA" id="ARBA00001971"/>
    </source>
</evidence>
<dbReference type="PANTHER" id="PTHR24305">
    <property type="entry name" value="CYTOCHROME P450"/>
    <property type="match status" value="1"/>
</dbReference>
<evidence type="ECO:0000256" key="9">
    <source>
        <dbReference type="ARBA" id="ARBA00023004"/>
    </source>
</evidence>
<evidence type="ECO:0000256" key="6">
    <source>
        <dbReference type="ARBA" id="ARBA00022723"/>
    </source>
</evidence>
<protein>
    <submittedName>
        <fullName evidence="15">Isotrichodermin C-15 hydroxylase</fullName>
    </submittedName>
</protein>
<evidence type="ECO:0000256" key="4">
    <source>
        <dbReference type="ARBA" id="ARBA00022617"/>
    </source>
</evidence>
<dbReference type="PRINTS" id="PR00385">
    <property type="entry name" value="P450"/>
</dbReference>
<dbReference type="InterPro" id="IPR001128">
    <property type="entry name" value="Cyt_P450"/>
</dbReference>
<gene>
    <name evidence="15" type="ORF">MKZ38_000731</name>
</gene>
<dbReference type="Proteomes" id="UP001201980">
    <property type="component" value="Unassembled WGS sequence"/>
</dbReference>
<organism evidence="15 16">
    <name type="scientific">Zalerion maritima</name>
    <dbReference type="NCBI Taxonomy" id="339359"/>
    <lineage>
        <taxon>Eukaryota</taxon>
        <taxon>Fungi</taxon>
        <taxon>Dikarya</taxon>
        <taxon>Ascomycota</taxon>
        <taxon>Pezizomycotina</taxon>
        <taxon>Sordariomycetes</taxon>
        <taxon>Lulworthiomycetidae</taxon>
        <taxon>Lulworthiales</taxon>
        <taxon>Lulworthiaceae</taxon>
        <taxon>Zalerion</taxon>
    </lineage>
</organism>
<keyword evidence="16" id="KW-1185">Reference proteome</keyword>
<evidence type="ECO:0000256" key="7">
    <source>
        <dbReference type="ARBA" id="ARBA00022989"/>
    </source>
</evidence>
<keyword evidence="10 13" id="KW-0503">Monooxygenase</keyword>
<evidence type="ECO:0000256" key="5">
    <source>
        <dbReference type="ARBA" id="ARBA00022692"/>
    </source>
</evidence>
<feature type="transmembrane region" description="Helical" evidence="14">
    <location>
        <begin position="24"/>
        <end position="45"/>
    </location>
</feature>
<dbReference type="PRINTS" id="PR00463">
    <property type="entry name" value="EP450I"/>
</dbReference>
<evidence type="ECO:0000256" key="3">
    <source>
        <dbReference type="ARBA" id="ARBA00010617"/>
    </source>
</evidence>
<evidence type="ECO:0000256" key="13">
    <source>
        <dbReference type="RuleBase" id="RU000461"/>
    </source>
</evidence>
<evidence type="ECO:0000313" key="16">
    <source>
        <dbReference type="Proteomes" id="UP001201980"/>
    </source>
</evidence>
<dbReference type="GO" id="GO:0016705">
    <property type="term" value="F:oxidoreductase activity, acting on paired donors, with incorporation or reduction of molecular oxygen"/>
    <property type="evidence" value="ECO:0007669"/>
    <property type="project" value="InterPro"/>
</dbReference>
<reference evidence="15" key="1">
    <citation type="submission" date="2022-07" db="EMBL/GenBank/DDBJ databases">
        <title>Draft genome sequence of Zalerion maritima ATCC 34329, a (micro)plastics degrading marine fungus.</title>
        <authorList>
            <person name="Paco A."/>
            <person name="Goncalves M.F.M."/>
            <person name="Rocha-Santos T.A.P."/>
            <person name="Alves A."/>
        </authorList>
    </citation>
    <scope>NUCLEOTIDE SEQUENCE</scope>
    <source>
        <strain evidence="15">ATCC 34329</strain>
    </source>
</reference>
<dbReference type="AlphaFoldDB" id="A0AAD5RFR5"/>
<keyword evidence="8 13" id="KW-0560">Oxidoreductase</keyword>
<dbReference type="InterPro" id="IPR017972">
    <property type="entry name" value="Cyt_P450_CS"/>
</dbReference>
<dbReference type="PROSITE" id="PS00086">
    <property type="entry name" value="CYTOCHROME_P450"/>
    <property type="match status" value="1"/>
</dbReference>
<keyword evidence="6 12" id="KW-0479">Metal-binding</keyword>
<comment type="similarity">
    <text evidence="3 13">Belongs to the cytochrome P450 family.</text>
</comment>
<feature type="binding site" description="axial binding residue" evidence="12">
    <location>
        <position position="475"/>
    </location>
    <ligand>
        <name>heme</name>
        <dbReference type="ChEBI" id="CHEBI:30413"/>
    </ligand>
    <ligandPart>
        <name>Fe</name>
        <dbReference type="ChEBI" id="CHEBI:18248"/>
    </ligandPart>
</feature>
<evidence type="ECO:0000256" key="11">
    <source>
        <dbReference type="ARBA" id="ARBA00023136"/>
    </source>
</evidence>
<dbReference type="GO" id="GO:0016020">
    <property type="term" value="C:membrane"/>
    <property type="evidence" value="ECO:0007669"/>
    <property type="project" value="UniProtKB-SubCell"/>
</dbReference>
<accession>A0AAD5RFR5</accession>
<keyword evidence="9 12" id="KW-0408">Iron</keyword>
<dbReference type="Gene3D" id="1.10.630.10">
    <property type="entry name" value="Cytochrome P450"/>
    <property type="match status" value="1"/>
</dbReference>
<dbReference type="GO" id="GO:1902181">
    <property type="term" value="P:verruculogen biosynthetic process"/>
    <property type="evidence" value="ECO:0007669"/>
    <property type="project" value="UniProtKB-ARBA"/>
</dbReference>
<dbReference type="CDD" id="cd11061">
    <property type="entry name" value="CYP67-like"/>
    <property type="match status" value="1"/>
</dbReference>
<evidence type="ECO:0000256" key="10">
    <source>
        <dbReference type="ARBA" id="ARBA00023033"/>
    </source>
</evidence>
<keyword evidence="11 14" id="KW-0472">Membrane</keyword>
<evidence type="ECO:0000256" key="2">
    <source>
        <dbReference type="ARBA" id="ARBA00004370"/>
    </source>
</evidence>
<dbReference type="GO" id="GO:0004497">
    <property type="term" value="F:monooxygenase activity"/>
    <property type="evidence" value="ECO:0007669"/>
    <property type="project" value="UniProtKB-KW"/>
</dbReference>
<comment type="cofactor">
    <cofactor evidence="1 12">
        <name>heme</name>
        <dbReference type="ChEBI" id="CHEBI:30413"/>
    </cofactor>
</comment>
<dbReference type="GO" id="GO:0020037">
    <property type="term" value="F:heme binding"/>
    <property type="evidence" value="ECO:0007669"/>
    <property type="project" value="InterPro"/>
</dbReference>
<comment type="subcellular location">
    <subcellularLocation>
        <location evidence="2">Membrane</location>
    </subcellularLocation>
</comment>
<dbReference type="PANTHER" id="PTHR24305:SF237">
    <property type="entry name" value="CYTOCHROME P450 MONOOXYGENASE ATNE-RELATED"/>
    <property type="match status" value="1"/>
</dbReference>